<dbReference type="EMBL" id="VICD02000086">
    <property type="protein sequence ID" value="KAB8193932.1"/>
    <property type="molecule type" value="Genomic_DNA"/>
</dbReference>
<evidence type="ECO:0000313" key="4">
    <source>
        <dbReference type="Proteomes" id="UP000320431"/>
    </source>
</evidence>
<keyword evidence="2" id="KW-0732">Signal</keyword>
<gene>
    <name evidence="3" type="ORF">FKV24_006240</name>
</gene>
<comment type="caution">
    <text evidence="3">The sequence shown here is derived from an EMBL/GenBank/DDBJ whole genome shotgun (WGS) entry which is preliminary data.</text>
</comment>
<evidence type="ECO:0008006" key="5">
    <source>
        <dbReference type="Google" id="ProtNLM"/>
    </source>
</evidence>
<reference evidence="3 4" key="1">
    <citation type="submission" date="2019-10" db="EMBL/GenBank/DDBJ databases">
        <title>Lysobacter alkalisoli sp. nov., isolated from saline-alkaline soil.</title>
        <authorList>
            <person name="Sun J.-Q."/>
        </authorList>
    </citation>
    <scope>NUCLEOTIDE SEQUENCE [LARGE SCALE GENOMIC DNA]</scope>
    <source>
        <strain evidence="3 4">KCTC 42381</strain>
    </source>
</reference>
<protein>
    <recommendedName>
        <fullName evidence="5">Lipoprotein</fullName>
    </recommendedName>
</protein>
<proteinExistence type="predicted"/>
<sequence length="108" mass="10832">MHARPVLPPLAVLAVLVAVAAAPAMAGEVSGPPGSDNPRTTGTPANANSNCAYSGLNDFDPDEGQNESIVQTAADAWKYYGLPHGFPGLSGACRGGSNEAREKGTGGP</sequence>
<evidence type="ECO:0000256" key="1">
    <source>
        <dbReference type="SAM" id="MobiDB-lite"/>
    </source>
</evidence>
<name>A0A508ATT8_9GAMM</name>
<evidence type="ECO:0000313" key="3">
    <source>
        <dbReference type="EMBL" id="KAB8193932.1"/>
    </source>
</evidence>
<dbReference type="RefSeq" id="WP_141481762.1">
    <property type="nucleotide sequence ID" value="NZ_VICD02000086.1"/>
</dbReference>
<organism evidence="3 4">
    <name type="scientific">Marilutibacter maris</name>
    <dbReference type="NCBI Taxonomy" id="1605891"/>
    <lineage>
        <taxon>Bacteria</taxon>
        <taxon>Pseudomonadati</taxon>
        <taxon>Pseudomonadota</taxon>
        <taxon>Gammaproteobacteria</taxon>
        <taxon>Lysobacterales</taxon>
        <taxon>Lysobacteraceae</taxon>
        <taxon>Marilutibacter</taxon>
    </lineage>
</organism>
<feature type="chain" id="PRO_5043680466" description="Lipoprotein" evidence="2">
    <location>
        <begin position="27"/>
        <end position="108"/>
    </location>
</feature>
<accession>A0A508ATT8</accession>
<dbReference type="Proteomes" id="UP000320431">
    <property type="component" value="Unassembled WGS sequence"/>
</dbReference>
<feature type="region of interest" description="Disordered" evidence="1">
    <location>
        <begin position="26"/>
        <end position="49"/>
    </location>
</feature>
<evidence type="ECO:0000256" key="2">
    <source>
        <dbReference type="SAM" id="SignalP"/>
    </source>
</evidence>
<feature type="compositionally biased region" description="Polar residues" evidence="1">
    <location>
        <begin position="37"/>
        <end position="49"/>
    </location>
</feature>
<dbReference type="AlphaFoldDB" id="A0A508ATT8"/>
<feature type="signal peptide" evidence="2">
    <location>
        <begin position="1"/>
        <end position="26"/>
    </location>
</feature>